<feature type="compositionally biased region" description="Gly residues" evidence="2">
    <location>
        <begin position="809"/>
        <end position="827"/>
    </location>
</feature>
<feature type="compositionally biased region" description="Polar residues" evidence="2">
    <location>
        <begin position="657"/>
        <end position="674"/>
    </location>
</feature>
<feature type="compositionally biased region" description="Acidic residues" evidence="2">
    <location>
        <begin position="696"/>
        <end position="708"/>
    </location>
</feature>
<feature type="region of interest" description="Disordered" evidence="2">
    <location>
        <begin position="541"/>
        <end position="583"/>
    </location>
</feature>
<feature type="region of interest" description="Disordered" evidence="2">
    <location>
        <begin position="611"/>
        <end position="880"/>
    </location>
</feature>
<sequence length="880" mass="93421">MFGQLIGKLWGDLPSSFNYVIGEKINLSYSSIWSLHTGYHKIDRSAVSVFVCDKKTASSDALRQARNHLQKLKTLRHPLIVRLLEGLEVEGGIYIVTEEVSPLVVAGVSGDPTWGLYQIGLAVGFLNQDCKLTHGLLNPFSVMVTKAGSWRLSGFECCASTAMSSEQLLGEVRRNPAEQNGWTLPQGTSSNMPSQYLDRWGYASLIGWSYTVVRRGGASSSRIQIDPKGNADSVPNQLRPAYNMLLKPSPAALNLREFVTGQPYFKSNKIVEVMVFVDELNLRGKGEKQRFFDELPAALDNLPVQLQTQQLLPELIKAIEFSELAAVALTSVLKVGAHLSGDEYRSKIIPALTKLFGSNDRGIRYALLQQLESLDPHLDATTVNNEIFEPLALGFTDSSAPLREATVKSMLYFMPKLRKAQSEKALRLLSRCLSDNEPSIRTNTMICIAKVAPQISVDQARKVLGNAFSVSLKDTFPPSRQAALQSLAATGIGIFPPTDIANRLMPLVCMRLVDPEKEVRLVAFGVLEKLMRHVQEEMAKLPAPAPAQPPNAPPAAAAAAAAQADGRTASINSQGSGSADGDRGKLAAVAGWALNVGSSLGKKIPFYKGLSAASSHPPPSGMSDGRAHSETTASTPTDDDSKRAGKNITRQPPPPQSMASRSLPDTSSATKHQPPQSPTLPDFADDGMLEAQGGWGDDDGSFWDEFGDTSDVKEATGLGGSSSPKSKGGGSDRSPAGSPNRHTASSLSPSSSSMSDKSHTPADKAIKAGPPSPIKTTPQSSAARPLTKAPSGARPPHAAATSAGYGTLTSGGGFGKPSVGVKGGGMGDDFFAQFDLGDDKKGGGGMKLGGAKKGQSNPVSPQKGGSSGDGWDDMNWDEFK</sequence>
<feature type="repeat" description="HEAT" evidence="1">
    <location>
        <begin position="504"/>
        <end position="540"/>
    </location>
</feature>
<evidence type="ECO:0008006" key="5">
    <source>
        <dbReference type="Google" id="ProtNLM"/>
    </source>
</evidence>
<dbReference type="PANTHER" id="PTHR12984:SF3">
    <property type="entry name" value="N-TERMINAL KINASE-LIKE PROTEIN"/>
    <property type="match status" value="1"/>
</dbReference>
<dbReference type="InterPro" id="IPR011009">
    <property type="entry name" value="Kinase-like_dom_sf"/>
</dbReference>
<dbReference type="FunCoup" id="A0A0G4EX33">
    <property type="interactions" value="572"/>
</dbReference>
<dbReference type="Proteomes" id="UP000041254">
    <property type="component" value="Unassembled WGS sequence"/>
</dbReference>
<dbReference type="Gene3D" id="1.10.510.10">
    <property type="entry name" value="Transferase(Phosphotransferase) domain 1"/>
    <property type="match status" value="1"/>
</dbReference>
<dbReference type="EMBL" id="CDMY01000336">
    <property type="protein sequence ID" value="CEM03226.1"/>
    <property type="molecule type" value="Genomic_DNA"/>
</dbReference>
<dbReference type="Gene3D" id="3.30.200.20">
    <property type="entry name" value="Phosphorylase Kinase, domain 1"/>
    <property type="match status" value="1"/>
</dbReference>
<feature type="compositionally biased region" description="Gly residues" evidence="2">
    <location>
        <begin position="843"/>
        <end position="852"/>
    </location>
</feature>
<dbReference type="OMA" id="NDTSWAG"/>
<dbReference type="InterPro" id="IPR011989">
    <property type="entry name" value="ARM-like"/>
</dbReference>
<protein>
    <recommendedName>
        <fullName evidence="5">Protein kinase domain-containing protein</fullName>
    </recommendedName>
</protein>
<feature type="compositionally biased region" description="Acidic residues" evidence="2">
    <location>
        <begin position="870"/>
        <end position="880"/>
    </location>
</feature>
<keyword evidence="4" id="KW-1185">Reference proteome</keyword>
<dbReference type="InParanoid" id="A0A0G4EX33"/>
<dbReference type="PROSITE" id="PS50077">
    <property type="entry name" value="HEAT_REPEAT"/>
    <property type="match status" value="2"/>
</dbReference>
<evidence type="ECO:0000313" key="3">
    <source>
        <dbReference type="EMBL" id="CEM03226.1"/>
    </source>
</evidence>
<dbReference type="STRING" id="1169540.A0A0G4EX33"/>
<feature type="compositionally biased region" description="Pro residues" evidence="2">
    <location>
        <begin position="543"/>
        <end position="553"/>
    </location>
</feature>
<evidence type="ECO:0000256" key="1">
    <source>
        <dbReference type="PROSITE-ProRule" id="PRU00103"/>
    </source>
</evidence>
<feature type="repeat" description="HEAT" evidence="1">
    <location>
        <begin position="348"/>
        <end position="386"/>
    </location>
</feature>
<proteinExistence type="predicted"/>
<gene>
    <name evidence="3" type="ORF">Vbra_21074</name>
</gene>
<dbReference type="OrthoDB" id="447103at2759"/>
<dbReference type="SUPFAM" id="SSF48371">
    <property type="entry name" value="ARM repeat"/>
    <property type="match status" value="1"/>
</dbReference>
<dbReference type="PhylomeDB" id="A0A0G4EX33"/>
<dbReference type="InterPro" id="IPR051177">
    <property type="entry name" value="CIK-Related_Protein"/>
</dbReference>
<organism evidence="3 4">
    <name type="scientific">Vitrella brassicaformis (strain CCMP3155)</name>
    <dbReference type="NCBI Taxonomy" id="1169540"/>
    <lineage>
        <taxon>Eukaryota</taxon>
        <taxon>Sar</taxon>
        <taxon>Alveolata</taxon>
        <taxon>Colpodellida</taxon>
        <taxon>Vitrellaceae</taxon>
        <taxon>Vitrella</taxon>
    </lineage>
</organism>
<dbReference type="SUPFAM" id="SSF56112">
    <property type="entry name" value="Protein kinase-like (PK-like)"/>
    <property type="match status" value="1"/>
</dbReference>
<dbReference type="InterPro" id="IPR021133">
    <property type="entry name" value="HEAT_type_2"/>
</dbReference>
<feature type="compositionally biased region" description="Low complexity" evidence="2">
    <location>
        <begin position="554"/>
        <end position="564"/>
    </location>
</feature>
<dbReference type="AlphaFoldDB" id="A0A0G4EX33"/>
<feature type="compositionally biased region" description="Low complexity" evidence="2">
    <location>
        <begin position="798"/>
        <end position="808"/>
    </location>
</feature>
<dbReference type="PANTHER" id="PTHR12984">
    <property type="entry name" value="SCY1-RELATED S/T PROTEIN KINASE-LIKE"/>
    <property type="match status" value="1"/>
</dbReference>
<evidence type="ECO:0000256" key="2">
    <source>
        <dbReference type="SAM" id="MobiDB-lite"/>
    </source>
</evidence>
<evidence type="ECO:0000313" key="4">
    <source>
        <dbReference type="Proteomes" id="UP000041254"/>
    </source>
</evidence>
<name>A0A0G4EX33_VITBC</name>
<feature type="compositionally biased region" description="Basic and acidic residues" evidence="2">
    <location>
        <begin position="756"/>
        <end position="766"/>
    </location>
</feature>
<accession>A0A0G4EX33</accession>
<feature type="compositionally biased region" description="Polar residues" evidence="2">
    <location>
        <begin position="855"/>
        <end position="864"/>
    </location>
</feature>
<dbReference type="InterPro" id="IPR016024">
    <property type="entry name" value="ARM-type_fold"/>
</dbReference>
<reference evidence="3 4" key="1">
    <citation type="submission" date="2014-11" db="EMBL/GenBank/DDBJ databases">
        <authorList>
            <person name="Zhu J."/>
            <person name="Qi W."/>
            <person name="Song R."/>
        </authorList>
    </citation>
    <scope>NUCLEOTIDE SEQUENCE [LARGE SCALE GENOMIC DNA]</scope>
</reference>
<feature type="compositionally biased region" description="Low complexity" evidence="2">
    <location>
        <begin position="745"/>
        <end position="755"/>
    </location>
</feature>
<dbReference type="VEuPathDB" id="CryptoDB:Vbra_21074"/>
<dbReference type="Gene3D" id="1.25.10.10">
    <property type="entry name" value="Leucine-rich Repeat Variant"/>
    <property type="match status" value="1"/>
</dbReference>